<evidence type="ECO:0000259" key="8">
    <source>
        <dbReference type="Pfam" id="PF00892"/>
    </source>
</evidence>
<dbReference type="Pfam" id="PF00892">
    <property type="entry name" value="EamA"/>
    <property type="match status" value="2"/>
</dbReference>
<feature type="transmembrane region" description="Helical" evidence="7">
    <location>
        <begin position="175"/>
        <end position="199"/>
    </location>
</feature>
<feature type="transmembrane region" description="Helical" evidence="7">
    <location>
        <begin position="244"/>
        <end position="261"/>
    </location>
</feature>
<keyword evidence="6 7" id="KW-0472">Membrane</keyword>
<dbReference type="SUPFAM" id="SSF103481">
    <property type="entry name" value="Multidrug resistance efflux transporter EmrE"/>
    <property type="match status" value="2"/>
</dbReference>
<dbReference type="GO" id="GO:0005886">
    <property type="term" value="C:plasma membrane"/>
    <property type="evidence" value="ECO:0007669"/>
    <property type="project" value="UniProtKB-SubCell"/>
</dbReference>
<proteinExistence type="inferred from homology"/>
<evidence type="ECO:0000256" key="1">
    <source>
        <dbReference type="ARBA" id="ARBA00004651"/>
    </source>
</evidence>
<accession>A0A943EKC4</accession>
<comment type="caution">
    <text evidence="9">The sequence shown here is derived from an EMBL/GenBank/DDBJ whole genome shotgun (WGS) entry which is preliminary data.</text>
</comment>
<reference evidence="9" key="1">
    <citation type="submission" date="2021-02" db="EMBL/GenBank/DDBJ databases">
        <title>Infant gut strain persistence is associated with maternal origin, phylogeny, and functional potential including surface adhesion and iron acquisition.</title>
        <authorList>
            <person name="Lou Y.C."/>
        </authorList>
    </citation>
    <scope>NUCLEOTIDE SEQUENCE</scope>
    <source>
        <strain evidence="9">L3_106_000M1_dasL3_106_000M1_concoct_15</strain>
    </source>
</reference>
<feature type="transmembrane region" description="Helical" evidence="7">
    <location>
        <begin position="66"/>
        <end position="86"/>
    </location>
</feature>
<dbReference type="InterPro" id="IPR051258">
    <property type="entry name" value="Diverse_Substrate_Transporter"/>
</dbReference>
<feature type="transmembrane region" description="Helical" evidence="7">
    <location>
        <begin position="211"/>
        <end position="232"/>
    </location>
</feature>
<dbReference type="PANTHER" id="PTHR42920:SF5">
    <property type="entry name" value="EAMA DOMAIN-CONTAINING PROTEIN"/>
    <property type="match status" value="1"/>
</dbReference>
<comment type="subcellular location">
    <subcellularLocation>
        <location evidence="1">Cell membrane</location>
        <topology evidence="1">Multi-pass membrane protein</topology>
    </subcellularLocation>
</comment>
<dbReference type="AlphaFoldDB" id="A0A943EKC4"/>
<comment type="similarity">
    <text evidence="2">Belongs to the EamA transporter family.</text>
</comment>
<feature type="transmembrane region" description="Helical" evidence="7">
    <location>
        <begin position="29"/>
        <end position="50"/>
    </location>
</feature>
<keyword evidence="4 7" id="KW-0812">Transmembrane</keyword>
<evidence type="ECO:0000256" key="7">
    <source>
        <dbReference type="SAM" id="Phobius"/>
    </source>
</evidence>
<dbReference type="EMBL" id="JAGZCZ010000005">
    <property type="protein sequence ID" value="MBS5519554.1"/>
    <property type="molecule type" value="Genomic_DNA"/>
</dbReference>
<evidence type="ECO:0000256" key="4">
    <source>
        <dbReference type="ARBA" id="ARBA00022692"/>
    </source>
</evidence>
<feature type="transmembrane region" description="Helical" evidence="7">
    <location>
        <begin position="98"/>
        <end position="116"/>
    </location>
</feature>
<evidence type="ECO:0000313" key="9">
    <source>
        <dbReference type="EMBL" id="MBS5519554.1"/>
    </source>
</evidence>
<dbReference type="PANTHER" id="PTHR42920">
    <property type="entry name" value="OS03G0707200 PROTEIN-RELATED"/>
    <property type="match status" value="1"/>
</dbReference>
<sequence length="300" mass="32719">MACILLIAAALLWGGTLSAQRISTQFLGAFSFMGIRYLVGVLSMLPIVYWEQRYHNHTLHEGKKPFPLVLAAAILAIFLTAGTGFQQLGMFSTTAGKAGFITSLYIVIVPFFAYFVGKPLRRTALIGSLLAMIGMYFLAYPTDGASFNRGDILIAICSVVWSIYILLVDRWSVHYAGFTLVAVEFFFAGIYNLALSHLAGEVITLENIRSALWPILYCGFLGGGLAYSFQFIGQRGVAPTEASLLLSSETVFSVIGGWLILGEVLSGRELVGCLFMLMGIVSSQIQLKKQSDHQTPDSPQ</sequence>
<keyword evidence="3" id="KW-1003">Cell membrane</keyword>
<feature type="transmembrane region" description="Helical" evidence="7">
    <location>
        <begin position="123"/>
        <end position="140"/>
    </location>
</feature>
<feature type="domain" description="EamA" evidence="8">
    <location>
        <begin position="2"/>
        <end position="139"/>
    </location>
</feature>
<keyword evidence="5 7" id="KW-1133">Transmembrane helix</keyword>
<dbReference type="InterPro" id="IPR000620">
    <property type="entry name" value="EamA_dom"/>
</dbReference>
<organism evidence="9 10">
    <name type="scientific">Acidaminococcus intestini</name>
    <dbReference type="NCBI Taxonomy" id="187327"/>
    <lineage>
        <taxon>Bacteria</taxon>
        <taxon>Bacillati</taxon>
        <taxon>Bacillota</taxon>
        <taxon>Negativicutes</taxon>
        <taxon>Acidaminococcales</taxon>
        <taxon>Acidaminococcaceae</taxon>
        <taxon>Acidaminococcus</taxon>
    </lineage>
</organism>
<name>A0A943EKC4_9FIRM</name>
<evidence type="ECO:0000256" key="3">
    <source>
        <dbReference type="ARBA" id="ARBA00022475"/>
    </source>
</evidence>
<gene>
    <name evidence="9" type="ORF">KHX13_04365</name>
</gene>
<evidence type="ECO:0000256" key="6">
    <source>
        <dbReference type="ARBA" id="ARBA00023136"/>
    </source>
</evidence>
<feature type="domain" description="EamA" evidence="8">
    <location>
        <begin position="149"/>
        <end position="281"/>
    </location>
</feature>
<dbReference type="Proteomes" id="UP000754226">
    <property type="component" value="Unassembled WGS sequence"/>
</dbReference>
<dbReference type="InterPro" id="IPR037185">
    <property type="entry name" value="EmrE-like"/>
</dbReference>
<evidence type="ECO:0000313" key="10">
    <source>
        <dbReference type="Proteomes" id="UP000754226"/>
    </source>
</evidence>
<feature type="transmembrane region" description="Helical" evidence="7">
    <location>
        <begin position="152"/>
        <end position="168"/>
    </location>
</feature>
<evidence type="ECO:0000256" key="5">
    <source>
        <dbReference type="ARBA" id="ARBA00022989"/>
    </source>
</evidence>
<evidence type="ECO:0000256" key="2">
    <source>
        <dbReference type="ARBA" id="ARBA00007362"/>
    </source>
</evidence>
<protein>
    <submittedName>
        <fullName evidence="9">DMT family transporter</fullName>
    </submittedName>
</protein>